<keyword evidence="1" id="KW-0805">Transcription regulation</keyword>
<dbReference type="PANTHER" id="PTHR45935:SF15">
    <property type="entry name" value="SCAN BOX DOMAIN-CONTAINING PROTEIN"/>
    <property type="match status" value="1"/>
</dbReference>
<dbReference type="PROSITE" id="PS50804">
    <property type="entry name" value="SCAN_BOX"/>
    <property type="match status" value="1"/>
</dbReference>
<evidence type="ECO:0000313" key="6">
    <source>
        <dbReference type="EMBL" id="KAK9405667.1"/>
    </source>
</evidence>
<dbReference type="EMBL" id="JAOTOJ010000002">
    <property type="protein sequence ID" value="KAK9405667.1"/>
    <property type="molecule type" value="Genomic_DNA"/>
</dbReference>
<protein>
    <submittedName>
        <fullName evidence="6">Zinc finger protein</fullName>
    </submittedName>
</protein>
<dbReference type="SUPFAM" id="SSF109640">
    <property type="entry name" value="KRAB domain (Kruppel-associated box)"/>
    <property type="match status" value="1"/>
</dbReference>
<dbReference type="InterPro" id="IPR036051">
    <property type="entry name" value="KRAB_dom_sf"/>
</dbReference>
<dbReference type="SUPFAM" id="SSF47353">
    <property type="entry name" value="Retrovirus capsid dimerization domain-like"/>
    <property type="match status" value="1"/>
</dbReference>
<gene>
    <name evidence="6" type="ORF">NXF25_004441</name>
</gene>
<dbReference type="Gene3D" id="1.10.4020.10">
    <property type="entry name" value="DNA breaking-rejoining enzymes"/>
    <property type="match status" value="1"/>
</dbReference>
<evidence type="ECO:0000259" key="5">
    <source>
        <dbReference type="PROSITE" id="PS50805"/>
    </source>
</evidence>
<dbReference type="InterPro" id="IPR003309">
    <property type="entry name" value="SCAN_dom"/>
</dbReference>
<dbReference type="SMART" id="SM00349">
    <property type="entry name" value="KRAB"/>
    <property type="match status" value="1"/>
</dbReference>
<evidence type="ECO:0000259" key="4">
    <source>
        <dbReference type="PROSITE" id="PS50804"/>
    </source>
</evidence>
<evidence type="ECO:0000256" key="2">
    <source>
        <dbReference type="ARBA" id="ARBA00023163"/>
    </source>
</evidence>
<feature type="domain" description="KRAB" evidence="5">
    <location>
        <begin position="79"/>
        <end position="148"/>
    </location>
</feature>
<dbReference type="InterPro" id="IPR001909">
    <property type="entry name" value="KRAB"/>
</dbReference>
<sequence>MLDLVLLEQFLAVLPPEMEKWVQECGAETSSQAVALAEGFLLTQESEKMQGELQKSLQAIAEYPEGAERVAEPLPQDVVSLEEVAVYFSEEEWSQLDPDQKALHREVMLENSRNLASLGFNGQENENCKDECQEIHFKERKENFTDQPHRANFLWVDVSTKCTTDANET</sequence>
<proteinExistence type="predicted"/>
<dbReference type="Pfam" id="PF01352">
    <property type="entry name" value="KRAB"/>
    <property type="match status" value="1"/>
</dbReference>
<evidence type="ECO:0000313" key="7">
    <source>
        <dbReference type="Proteomes" id="UP001474421"/>
    </source>
</evidence>
<dbReference type="InterPro" id="IPR050916">
    <property type="entry name" value="SCAN-C2H2_zinc_finger"/>
</dbReference>
<dbReference type="AlphaFoldDB" id="A0AAW1BUG1"/>
<feature type="domain" description="SCAN box" evidence="4">
    <location>
        <begin position="1"/>
        <end position="40"/>
    </location>
</feature>
<evidence type="ECO:0000256" key="1">
    <source>
        <dbReference type="ARBA" id="ARBA00023015"/>
    </source>
</evidence>
<dbReference type="CDD" id="cd07765">
    <property type="entry name" value="KRAB_A-box"/>
    <property type="match status" value="1"/>
</dbReference>
<keyword evidence="7" id="KW-1185">Reference proteome</keyword>
<dbReference type="InterPro" id="IPR038269">
    <property type="entry name" value="SCAN_sf"/>
</dbReference>
<dbReference type="Proteomes" id="UP001474421">
    <property type="component" value="Unassembled WGS sequence"/>
</dbReference>
<organism evidence="6 7">
    <name type="scientific">Crotalus adamanteus</name>
    <name type="common">Eastern diamondback rattlesnake</name>
    <dbReference type="NCBI Taxonomy" id="8729"/>
    <lineage>
        <taxon>Eukaryota</taxon>
        <taxon>Metazoa</taxon>
        <taxon>Chordata</taxon>
        <taxon>Craniata</taxon>
        <taxon>Vertebrata</taxon>
        <taxon>Euteleostomi</taxon>
        <taxon>Lepidosauria</taxon>
        <taxon>Squamata</taxon>
        <taxon>Bifurcata</taxon>
        <taxon>Unidentata</taxon>
        <taxon>Episquamata</taxon>
        <taxon>Toxicofera</taxon>
        <taxon>Serpentes</taxon>
        <taxon>Colubroidea</taxon>
        <taxon>Viperidae</taxon>
        <taxon>Crotalinae</taxon>
        <taxon>Crotalus</taxon>
    </lineage>
</organism>
<accession>A0AAW1BUG1</accession>
<dbReference type="PROSITE" id="PS50805">
    <property type="entry name" value="KRAB"/>
    <property type="match status" value="1"/>
</dbReference>
<dbReference type="Pfam" id="PF02023">
    <property type="entry name" value="SCAN"/>
    <property type="match status" value="1"/>
</dbReference>
<name>A0AAW1BUG1_CROAD</name>
<reference evidence="6 7" key="1">
    <citation type="journal article" date="2024" name="Proc. Natl. Acad. Sci. U.S.A.">
        <title>The genetic regulatory architecture and epigenomic basis for age-related changes in rattlesnake venom.</title>
        <authorList>
            <person name="Hogan M.P."/>
            <person name="Holding M.L."/>
            <person name="Nystrom G.S."/>
            <person name="Colston T.J."/>
            <person name="Bartlett D.A."/>
            <person name="Mason A.J."/>
            <person name="Ellsworth S.A."/>
            <person name="Rautsaw R.M."/>
            <person name="Lawrence K.C."/>
            <person name="Strickland J.L."/>
            <person name="He B."/>
            <person name="Fraser P."/>
            <person name="Margres M.J."/>
            <person name="Gilbert D.M."/>
            <person name="Gibbs H.L."/>
            <person name="Parkinson C.L."/>
            <person name="Rokyta D.R."/>
        </authorList>
    </citation>
    <scope>NUCLEOTIDE SEQUENCE [LARGE SCALE GENOMIC DNA]</scope>
    <source>
        <strain evidence="6">DRR0105</strain>
    </source>
</reference>
<keyword evidence="3" id="KW-0539">Nucleus</keyword>
<comment type="caution">
    <text evidence="6">The sequence shown here is derived from an EMBL/GenBank/DDBJ whole genome shotgun (WGS) entry which is preliminary data.</text>
</comment>
<dbReference type="Gene3D" id="6.10.140.140">
    <property type="match status" value="1"/>
</dbReference>
<dbReference type="PANTHER" id="PTHR45935">
    <property type="entry name" value="PROTEIN ZBED8-RELATED"/>
    <property type="match status" value="1"/>
</dbReference>
<dbReference type="GO" id="GO:0006355">
    <property type="term" value="P:regulation of DNA-templated transcription"/>
    <property type="evidence" value="ECO:0007669"/>
    <property type="project" value="InterPro"/>
</dbReference>
<evidence type="ECO:0000256" key="3">
    <source>
        <dbReference type="ARBA" id="ARBA00023242"/>
    </source>
</evidence>
<keyword evidence="2" id="KW-0804">Transcription</keyword>